<evidence type="ECO:0000313" key="9">
    <source>
        <dbReference type="EMBL" id="MEK8051282.1"/>
    </source>
</evidence>
<sequence>MTLACQIHAAHDLRLIDEAPPELGPHDVRLRLGAGGICGSDLHYYTHGRVGAFTVRQPLVPGHEASGVVDAIGSAVTRVKPGDRVACNPSHACGRCDYCRAGRGNLCRSMFFLGSASVFPHAQGMFRERFVLGEAQLTPITEDHISLGEIACAEPLSIGLHAIHRAGPVLGETVFITGGGTIGCMTALAARLAGAARIIVADVQPRALEVALQCGADEVLRSDQVDLATLADVADVSLECAGHPGALLGCLTVTKRGGRIIQVGTLPDEVAFPANKIMARELDYRGVFRAHLAFDWAVQAIRSRRVDVRPLITAQLPLSKAREAFDLALDKTRSTKVQLVAEA</sequence>
<dbReference type="PROSITE" id="PS00059">
    <property type="entry name" value="ADH_ZINC"/>
    <property type="match status" value="1"/>
</dbReference>
<dbReference type="PANTHER" id="PTHR43161:SF9">
    <property type="entry name" value="SORBITOL DEHYDROGENASE"/>
    <property type="match status" value="1"/>
</dbReference>
<evidence type="ECO:0000313" key="10">
    <source>
        <dbReference type="Proteomes" id="UP001365405"/>
    </source>
</evidence>
<keyword evidence="4 6" id="KW-0862">Zinc</keyword>
<dbReference type="Gene3D" id="3.90.180.10">
    <property type="entry name" value="Medium-chain alcohol dehydrogenases, catalytic domain"/>
    <property type="match status" value="1"/>
</dbReference>
<reference evidence="9 10" key="1">
    <citation type="submission" date="2024-04" db="EMBL/GenBank/DDBJ databases">
        <title>Novel species of the genus Ideonella isolated from streams.</title>
        <authorList>
            <person name="Lu H."/>
        </authorList>
    </citation>
    <scope>NUCLEOTIDE SEQUENCE [LARGE SCALE GENOMIC DNA]</scope>
    <source>
        <strain evidence="9 10">DXS22W</strain>
    </source>
</reference>
<dbReference type="InterPro" id="IPR013149">
    <property type="entry name" value="ADH-like_C"/>
</dbReference>
<dbReference type="CDD" id="cd08232">
    <property type="entry name" value="idonate-5-DH"/>
    <property type="match status" value="1"/>
</dbReference>
<keyword evidence="5" id="KW-0560">Oxidoreductase</keyword>
<dbReference type="Gene3D" id="3.40.50.720">
    <property type="entry name" value="NAD(P)-binding Rossmann-like Domain"/>
    <property type="match status" value="1"/>
</dbReference>
<dbReference type="PANTHER" id="PTHR43161">
    <property type="entry name" value="SORBITOL DEHYDROGENASE"/>
    <property type="match status" value="1"/>
</dbReference>
<proteinExistence type="inferred from homology"/>
<comment type="similarity">
    <text evidence="2 6">Belongs to the zinc-containing alcohol dehydrogenase family.</text>
</comment>
<protein>
    <submittedName>
        <fullName evidence="9">L-idonate 5-dehydrogenase</fullName>
    </submittedName>
</protein>
<dbReference type="SUPFAM" id="SSF50129">
    <property type="entry name" value="GroES-like"/>
    <property type="match status" value="1"/>
</dbReference>
<feature type="domain" description="Alcohol dehydrogenase-like C-terminal" evidence="7">
    <location>
        <begin position="182"/>
        <end position="297"/>
    </location>
</feature>
<dbReference type="EMBL" id="JBBUTH010000007">
    <property type="protein sequence ID" value="MEK8051282.1"/>
    <property type="molecule type" value="Genomic_DNA"/>
</dbReference>
<evidence type="ECO:0000256" key="6">
    <source>
        <dbReference type="RuleBase" id="RU361277"/>
    </source>
</evidence>
<name>A0ABU9CHE6_9BURK</name>
<evidence type="ECO:0000256" key="3">
    <source>
        <dbReference type="ARBA" id="ARBA00022723"/>
    </source>
</evidence>
<dbReference type="SUPFAM" id="SSF51735">
    <property type="entry name" value="NAD(P)-binding Rossmann-fold domains"/>
    <property type="match status" value="1"/>
</dbReference>
<comment type="caution">
    <text evidence="9">The sequence shown here is derived from an EMBL/GenBank/DDBJ whole genome shotgun (WGS) entry which is preliminary data.</text>
</comment>
<gene>
    <name evidence="9" type="ORF">AACH10_13610</name>
</gene>
<dbReference type="InterPro" id="IPR011032">
    <property type="entry name" value="GroES-like_sf"/>
</dbReference>
<dbReference type="RefSeq" id="WP_341410971.1">
    <property type="nucleotide sequence ID" value="NZ_JBBUTH010000007.1"/>
</dbReference>
<evidence type="ECO:0000256" key="1">
    <source>
        <dbReference type="ARBA" id="ARBA00001947"/>
    </source>
</evidence>
<dbReference type="Pfam" id="PF08240">
    <property type="entry name" value="ADH_N"/>
    <property type="match status" value="1"/>
</dbReference>
<evidence type="ECO:0000256" key="2">
    <source>
        <dbReference type="ARBA" id="ARBA00008072"/>
    </source>
</evidence>
<keyword evidence="3 6" id="KW-0479">Metal-binding</keyword>
<feature type="domain" description="Alcohol dehydrogenase-like N-terminal" evidence="8">
    <location>
        <begin position="24"/>
        <end position="141"/>
    </location>
</feature>
<dbReference type="InterPro" id="IPR036291">
    <property type="entry name" value="NAD(P)-bd_dom_sf"/>
</dbReference>
<keyword evidence="10" id="KW-1185">Reference proteome</keyword>
<dbReference type="Pfam" id="PF00107">
    <property type="entry name" value="ADH_zinc_N"/>
    <property type="match status" value="1"/>
</dbReference>
<evidence type="ECO:0000259" key="8">
    <source>
        <dbReference type="Pfam" id="PF08240"/>
    </source>
</evidence>
<accession>A0ABU9CHE6</accession>
<comment type="cofactor">
    <cofactor evidence="1 6">
        <name>Zn(2+)</name>
        <dbReference type="ChEBI" id="CHEBI:29105"/>
    </cofactor>
</comment>
<evidence type="ECO:0000256" key="5">
    <source>
        <dbReference type="ARBA" id="ARBA00023002"/>
    </source>
</evidence>
<evidence type="ECO:0000256" key="4">
    <source>
        <dbReference type="ARBA" id="ARBA00022833"/>
    </source>
</evidence>
<dbReference type="InterPro" id="IPR002328">
    <property type="entry name" value="ADH_Zn_CS"/>
</dbReference>
<organism evidence="9 10">
    <name type="scientific">Pseudaquabacterium inlustre</name>
    <dbReference type="NCBI Taxonomy" id="2984192"/>
    <lineage>
        <taxon>Bacteria</taxon>
        <taxon>Pseudomonadati</taxon>
        <taxon>Pseudomonadota</taxon>
        <taxon>Betaproteobacteria</taxon>
        <taxon>Burkholderiales</taxon>
        <taxon>Sphaerotilaceae</taxon>
        <taxon>Pseudaquabacterium</taxon>
    </lineage>
</organism>
<dbReference type="InterPro" id="IPR013154">
    <property type="entry name" value="ADH-like_N"/>
</dbReference>
<evidence type="ECO:0000259" key="7">
    <source>
        <dbReference type="Pfam" id="PF00107"/>
    </source>
</evidence>
<dbReference type="Proteomes" id="UP001365405">
    <property type="component" value="Unassembled WGS sequence"/>
</dbReference>